<organism evidence="1 2">
    <name type="scientific">Brachionus plicatilis</name>
    <name type="common">Marine rotifer</name>
    <name type="synonym">Brachionus muelleri</name>
    <dbReference type="NCBI Taxonomy" id="10195"/>
    <lineage>
        <taxon>Eukaryota</taxon>
        <taxon>Metazoa</taxon>
        <taxon>Spiralia</taxon>
        <taxon>Gnathifera</taxon>
        <taxon>Rotifera</taxon>
        <taxon>Eurotatoria</taxon>
        <taxon>Monogononta</taxon>
        <taxon>Pseudotrocha</taxon>
        <taxon>Ploima</taxon>
        <taxon>Brachionidae</taxon>
        <taxon>Brachionus</taxon>
    </lineage>
</organism>
<protein>
    <submittedName>
        <fullName evidence="1">Uncharacterized protein</fullName>
    </submittedName>
</protein>
<dbReference type="AlphaFoldDB" id="A0A3M7RN70"/>
<reference evidence="1 2" key="1">
    <citation type="journal article" date="2018" name="Sci. Rep.">
        <title>Genomic signatures of local adaptation to the degree of environmental predictability in rotifers.</title>
        <authorList>
            <person name="Franch-Gras L."/>
            <person name="Hahn C."/>
            <person name="Garcia-Roger E.M."/>
            <person name="Carmona M.J."/>
            <person name="Serra M."/>
            <person name="Gomez A."/>
        </authorList>
    </citation>
    <scope>NUCLEOTIDE SEQUENCE [LARGE SCALE GENOMIC DNA]</scope>
    <source>
        <strain evidence="1">HYR1</strain>
    </source>
</reference>
<accession>A0A3M7RN70</accession>
<dbReference type="Proteomes" id="UP000276133">
    <property type="component" value="Unassembled WGS sequence"/>
</dbReference>
<comment type="caution">
    <text evidence="1">The sequence shown here is derived from an EMBL/GenBank/DDBJ whole genome shotgun (WGS) entry which is preliminary data.</text>
</comment>
<name>A0A3M7RN70_BRAPC</name>
<evidence type="ECO:0000313" key="2">
    <source>
        <dbReference type="Proteomes" id="UP000276133"/>
    </source>
</evidence>
<sequence length="187" mass="22043">MYAEKVQEFMIKIENKSRIELKNTDRYSFEIEMVEASSIDTFKSIFLFFTFMTYLLSFKTKGFYLREDDFVEEINPKSELEAKQAVQNFKSILEKIVITSNRYNGYKVIASYCAWNGYEKQTINHTNKTLNGIRIDLIRTKIFFCCVILANCDVYQFEKNLTSYTFSLHPNSFIKLLNQLKGFCTDS</sequence>
<evidence type="ECO:0000313" key="1">
    <source>
        <dbReference type="EMBL" id="RNA24748.1"/>
    </source>
</evidence>
<proteinExistence type="predicted"/>
<keyword evidence="2" id="KW-1185">Reference proteome</keyword>
<dbReference type="EMBL" id="REGN01003054">
    <property type="protein sequence ID" value="RNA24748.1"/>
    <property type="molecule type" value="Genomic_DNA"/>
</dbReference>
<gene>
    <name evidence="1" type="ORF">BpHYR1_021795</name>
</gene>